<dbReference type="RefSeq" id="WP_113891497.1">
    <property type="nucleotide sequence ID" value="NZ_QNRK01000029.1"/>
</dbReference>
<accession>A0A366EZ11</accession>
<gene>
    <name evidence="1" type="ORF">DFR50_12956</name>
</gene>
<sequence>MATTIGNQITLDGTFTDFAASDMVMTSANTVTGYQVYGVDLNDATLGPTYVIGIDATSSTDQVIAAGTTIYLNTDQSTATGYSPSFAAGKIGAEYEIVFASSNGVLQPFLYSVTSAGVTTELNNGQPLPYAFSSNGESVEIAIPRSLLTPSGGAAPTSIDFAALVNNAVGLPGDFNANPEYVVAAPTTGGTTTSHAVKKVGIVYSATTAALYYGGGAAGESAYADLFMDAQQQARAAGVSYDLLTEADLTNAAELSQYSALIFPDFQDVQSSQAAAIESTLQQLVQTDDIPIITSGDFMTNDQNGNPLSGNSYAAMESVLNLAPSGYGTATYSVQPDPTALSNKNPILSGYTSGQLIGGASGLFAGTTTGYYTNSGYTTFTGYTAPATTIADIDIAGGATLPGVVQSSTGSTDFATTGLFGDSNLLQHVIQNAVFGTTPSLALDITRFKGILNSRTDMDQSQFPSDVSPTTGSGIYTELIPILQSLYNQYDFVGTYFINIGDNTAAGESTNWAVSTPYYDQLLQMGNEIGDHSTTHLLNPPTTTVPATTTADAAAGSTQIKVSALPAYNGATLGMIVTDPSNASAIGANTIVSAVTANSDGTYTLTLTYMPGGYGTANQGVLADIPPGTTLAFAVPTENTNYLSATGTGSFTYAYEFGASKATESSNIGITVAGAAVPGANDYLPDSEQILSYFPTTSSVTGYVSGGWTGVGSGSPNAIGYITPSETSSVYIAPNVTFDFSEVQYEDKTAASSLTDWESLFNQLSANSETPIIVWPWHDYGITDFATGGAGTAPPGYSEALYADYIQYAYNAGYEFVTSEDLAQRVAAEQAATLSETTSGSVITASVTPGAGKTDLGAMALNVVNGAAGQVIKNAGAWYAYDTDSVFLANDTSGAAETFTVTLGATQDDVTHVDSLPMRADLQSVSGDGADLTASFTGSGAVEIHLKTPTTGAGVISIQSTNTGTGAAAPTAVLNGDELTLTFNDGAEAISSASPQGVPAQHTVTITESATAVAGAAFVFTAPTVTIAGTGGVTNQKVVTIAGTVTEPNASQVVGSTITLYDNGSTTPLGTATVQAGVAGGLPTWTATVTLTGDGTHSIVATDVDASHLSGTSAPVVYTLDTAAPTVAITTAGKTTNQAAQTIAGTVTTTEAAAGSTVTLFDNGKQVGTAAVSNGAWSTTVTLSEGANSITASDTDAAGNTGTSAAATFTLDTVAPTIAITTAGATTNQATQTIAGTVTTTEAAAGSTVTVYDNGKQVGTAAVSNGAWSTTVTLAQGANSITASDTDAAGNTGTSDAATFTLATSAPTVAITTAGATTNQATQTIAGTVTANGAAAGSTVTLFDNGKQVGTAAVSNGAWSTTVTLAQGANSITASDTDAAGNTGTSAAATFTLDTVPPTVAITTAGGTTSETTQTIAGTVTTTEAAAGSTVTVYDNGTQVGTAAVSNGAWSTTVALSAGSNSITASDTDAAGNTGASNAVVFTVATSAAGTPTIASESYSGSGATGHWVLGGTATAGATVTVYDGATALGTTTASASGAWTFATAETNGAIRVYTATSAGAASAPVTEGTAGNDVFTFASEAALSAAALINGDGGTDTLQLSAATQLSDSDFAHVQAIQTLGLTGASGVTLGANALSAGVKTVVTGAGATSVTDAMATPATLFVNAAALASSSTLTVAGSGTVSVSALKGALVATGDTGSLSVTATGAAPQSITAGSGNTTVADSVKGGSVTVDASAMGSGKTLTLAGAAAETLTGVAANVMAGNLTGALSVTTKSTSLSITTGTGATLVDAGAMTGTLKLIGPGAVTVTALGGDLDASAEAGALKVTTSGGAPQTVTTGSGSIAIADDSTGALSINAGSLASTSTLTLSGSGAATVSNLNGGLDASGYSGALAVTATGAGSILTGSGTDTVTASKGGNTIAVNGQGDSITVTGHTAADSFVWSATGASPNTSSGHDTITGFAAGKSINDLLNLSAISPGLTIQGALSSGSTVAADSVAWLYSGGGAMVYVNTSSSALSTGDTSLMAIGLAGVSSGLSAANFKA</sequence>
<evidence type="ECO:0000313" key="2">
    <source>
        <dbReference type="Proteomes" id="UP000253529"/>
    </source>
</evidence>
<dbReference type="Gene3D" id="2.60.40.10">
    <property type="entry name" value="Immunoglobulins"/>
    <property type="match status" value="6"/>
</dbReference>
<evidence type="ECO:0000313" key="1">
    <source>
        <dbReference type="EMBL" id="RBP07126.1"/>
    </source>
</evidence>
<comment type="caution">
    <text evidence="1">The sequence shown here is derived from an EMBL/GenBank/DDBJ whole genome shotgun (WGS) entry which is preliminary data.</text>
</comment>
<protein>
    <submittedName>
        <fullName evidence="1">Uncharacterized protein</fullName>
    </submittedName>
</protein>
<dbReference type="NCBIfam" id="NF033510">
    <property type="entry name" value="Ca_tandemer"/>
    <property type="match status" value="4"/>
</dbReference>
<reference evidence="1 2" key="1">
    <citation type="submission" date="2018-06" db="EMBL/GenBank/DDBJ databases">
        <title>Genomic Encyclopedia of Type Strains, Phase IV (KMG-IV): sequencing the most valuable type-strain genomes for metagenomic binning, comparative biology and taxonomic classification.</title>
        <authorList>
            <person name="Goeker M."/>
        </authorList>
    </citation>
    <scope>NUCLEOTIDE SEQUENCE [LARGE SCALE GENOMIC DNA]</scope>
    <source>
        <strain evidence="1 2">DSM 24875</strain>
    </source>
</reference>
<dbReference type="Proteomes" id="UP000253529">
    <property type="component" value="Unassembled WGS sequence"/>
</dbReference>
<dbReference type="EMBL" id="QNRK01000029">
    <property type="protein sequence ID" value="RBP07126.1"/>
    <property type="molecule type" value="Genomic_DNA"/>
</dbReference>
<name>A0A366EZ11_9HYPH</name>
<organism evidence="1 2">
    <name type="scientific">Roseiarcus fermentans</name>
    <dbReference type="NCBI Taxonomy" id="1473586"/>
    <lineage>
        <taxon>Bacteria</taxon>
        <taxon>Pseudomonadati</taxon>
        <taxon>Pseudomonadota</taxon>
        <taxon>Alphaproteobacteria</taxon>
        <taxon>Hyphomicrobiales</taxon>
        <taxon>Roseiarcaceae</taxon>
        <taxon>Roseiarcus</taxon>
    </lineage>
</organism>
<dbReference type="InterPro" id="IPR013783">
    <property type="entry name" value="Ig-like_fold"/>
</dbReference>
<keyword evidence="2" id="KW-1185">Reference proteome</keyword>
<dbReference type="OrthoDB" id="5618759at2"/>
<proteinExistence type="predicted"/>